<dbReference type="GO" id="GO:0006465">
    <property type="term" value="P:signal peptide processing"/>
    <property type="evidence" value="ECO:0007669"/>
    <property type="project" value="TreeGrafter"/>
</dbReference>
<organism evidence="9 10">
    <name type="scientific">Mortierella polycephala</name>
    <dbReference type="NCBI Taxonomy" id="41804"/>
    <lineage>
        <taxon>Eukaryota</taxon>
        <taxon>Fungi</taxon>
        <taxon>Fungi incertae sedis</taxon>
        <taxon>Mucoromycota</taxon>
        <taxon>Mortierellomycotina</taxon>
        <taxon>Mortierellomycetes</taxon>
        <taxon>Mortierellales</taxon>
        <taxon>Mortierellaceae</taxon>
        <taxon>Mortierella</taxon>
    </lineage>
</organism>
<comment type="caution">
    <text evidence="9">The sequence shown here is derived from an EMBL/GenBank/DDBJ whole genome shotgun (WGS) entry which is preliminary data.</text>
</comment>
<feature type="transmembrane region" description="Helical" evidence="8">
    <location>
        <begin position="195"/>
        <end position="218"/>
    </location>
</feature>
<feature type="transmembrane region" description="Helical" evidence="8">
    <location>
        <begin position="287"/>
        <end position="305"/>
    </location>
</feature>
<reference evidence="9" key="1">
    <citation type="journal article" date="2020" name="Fungal Divers.">
        <title>Resolving the Mortierellaceae phylogeny through synthesis of multi-gene phylogenetics and phylogenomics.</title>
        <authorList>
            <person name="Vandepol N."/>
            <person name="Liber J."/>
            <person name="Desiro A."/>
            <person name="Na H."/>
            <person name="Kennedy M."/>
            <person name="Barry K."/>
            <person name="Grigoriev I.V."/>
            <person name="Miller A.N."/>
            <person name="O'Donnell K."/>
            <person name="Stajich J.E."/>
            <person name="Bonito G."/>
        </authorList>
    </citation>
    <scope>NUCLEOTIDE SEQUENCE</scope>
    <source>
        <strain evidence="9">KOD948</strain>
    </source>
</reference>
<evidence type="ECO:0000256" key="4">
    <source>
        <dbReference type="ARBA" id="ARBA00022801"/>
    </source>
</evidence>
<evidence type="ECO:0000313" key="10">
    <source>
        <dbReference type="Proteomes" id="UP000726737"/>
    </source>
</evidence>
<evidence type="ECO:0000256" key="6">
    <source>
        <dbReference type="ARBA" id="ARBA00022989"/>
    </source>
</evidence>
<dbReference type="Pfam" id="PF04258">
    <property type="entry name" value="Peptidase_A22B"/>
    <property type="match status" value="1"/>
</dbReference>
<dbReference type="OrthoDB" id="29661at2759"/>
<evidence type="ECO:0000256" key="5">
    <source>
        <dbReference type="ARBA" id="ARBA00022824"/>
    </source>
</evidence>
<evidence type="ECO:0000256" key="3">
    <source>
        <dbReference type="ARBA" id="ARBA00022692"/>
    </source>
</evidence>
<comment type="subcellular location">
    <subcellularLocation>
        <location evidence="1">Endoplasmic reticulum membrane</location>
        <topology evidence="1">Multi-pass membrane protein</topology>
    </subcellularLocation>
</comment>
<evidence type="ECO:0000256" key="2">
    <source>
        <dbReference type="ARBA" id="ARBA00006859"/>
    </source>
</evidence>
<dbReference type="GO" id="GO:0042500">
    <property type="term" value="F:aspartic endopeptidase activity, intramembrane cleaving"/>
    <property type="evidence" value="ECO:0007669"/>
    <property type="project" value="InterPro"/>
</dbReference>
<feature type="transmembrane region" description="Helical" evidence="8">
    <location>
        <begin position="317"/>
        <end position="334"/>
    </location>
</feature>
<keyword evidence="10" id="KW-1185">Reference proteome</keyword>
<dbReference type="AlphaFoldDB" id="A0A9P6U3W4"/>
<feature type="transmembrane region" description="Helical" evidence="8">
    <location>
        <begin position="106"/>
        <end position="126"/>
    </location>
</feature>
<evidence type="ECO:0000313" key="9">
    <source>
        <dbReference type="EMBL" id="KAG0258099.1"/>
    </source>
</evidence>
<accession>A0A9P6U3W4</accession>
<name>A0A9P6U3W4_9FUNG</name>
<comment type="similarity">
    <text evidence="2">Belongs to the peptidase A22B family.</text>
</comment>
<keyword evidence="4" id="KW-0378">Hydrolase</keyword>
<dbReference type="GO" id="GO:0098553">
    <property type="term" value="C:lumenal side of endoplasmic reticulum membrane"/>
    <property type="evidence" value="ECO:0007669"/>
    <property type="project" value="TreeGrafter"/>
</dbReference>
<protein>
    <submittedName>
        <fullName evidence="9">Minor histocompatibility antigen H13</fullName>
    </submittedName>
</protein>
<feature type="transmembrane region" description="Helical" evidence="8">
    <location>
        <begin position="20"/>
        <end position="39"/>
    </location>
</feature>
<keyword evidence="7 8" id="KW-0472">Membrane</keyword>
<keyword evidence="3 8" id="KW-0812">Transmembrane</keyword>
<dbReference type="InterPro" id="IPR007369">
    <property type="entry name" value="Peptidase_A22B_SPP"/>
</dbReference>
<evidence type="ECO:0000256" key="1">
    <source>
        <dbReference type="ARBA" id="ARBA00004477"/>
    </source>
</evidence>
<feature type="transmembrane region" description="Helical" evidence="8">
    <location>
        <begin position="245"/>
        <end position="266"/>
    </location>
</feature>
<dbReference type="PANTHER" id="PTHR12174:SF23">
    <property type="entry name" value="MINOR HISTOCOMPATIBILITY ANTIGEN H13"/>
    <property type="match status" value="1"/>
</dbReference>
<feature type="transmembrane region" description="Helical" evidence="8">
    <location>
        <begin position="76"/>
        <end position="94"/>
    </location>
</feature>
<dbReference type="Proteomes" id="UP000726737">
    <property type="component" value="Unassembled WGS sequence"/>
</dbReference>
<feature type="transmembrane region" description="Helical" evidence="8">
    <location>
        <begin position="147"/>
        <end position="163"/>
    </location>
</feature>
<evidence type="ECO:0000256" key="7">
    <source>
        <dbReference type="ARBA" id="ARBA00023136"/>
    </source>
</evidence>
<gene>
    <name evidence="9" type="primary">HM13</name>
    <name evidence="9" type="ORF">BG011_003530</name>
</gene>
<dbReference type="EMBL" id="JAAAJA010000233">
    <property type="protein sequence ID" value="KAG0258099.1"/>
    <property type="molecule type" value="Genomic_DNA"/>
</dbReference>
<dbReference type="PANTHER" id="PTHR12174">
    <property type="entry name" value="SIGNAL PEPTIDE PEPTIDASE"/>
    <property type="match status" value="1"/>
</dbReference>
<dbReference type="GO" id="GO:0033619">
    <property type="term" value="P:membrane protein proteolysis"/>
    <property type="evidence" value="ECO:0007669"/>
    <property type="project" value="TreeGrafter"/>
</dbReference>
<keyword evidence="5" id="KW-0256">Endoplasmic reticulum</keyword>
<dbReference type="InterPro" id="IPR006639">
    <property type="entry name" value="Preselin/SPP"/>
</dbReference>
<sequence length="365" mass="40550">MPLNYVASPTAVEQGIYTAYAALGAMAIVPIYFGSFASLKKWKNPEDKTRTAKRQLDDVHNLDEDLAAENVSLMDAYTFPVLGSLTVLGLHYLLMHFDKTYVNFGLTSYFCVFGLMATSLVGVNVLEFIAKALGIKTERWHLNLVRKPKVMLVASVLLSGYYAVTKSWIASNIFGVCFALSTVQVLSLDSFKTGMVLLVSFFFYDLYWASGNEILAIVTKNLDAPIKVVFPRLLLGLPAGQAYKFMALGLGDIVIPGLFVALCLRYDQHRAGMKNTTLGRSTRFHKPYFIACLVAYILGLSSMYYITHVTKTTQPALMYLAPACIISVLMTAMVRGEIKQVFAYVSEEGIIAAKRKKEAAERKRR</sequence>
<dbReference type="SMART" id="SM00730">
    <property type="entry name" value="PSN"/>
    <property type="match status" value="1"/>
</dbReference>
<evidence type="ECO:0000256" key="8">
    <source>
        <dbReference type="SAM" id="Phobius"/>
    </source>
</evidence>
<proteinExistence type="inferred from homology"/>
<dbReference type="GO" id="GO:0098554">
    <property type="term" value="C:cytoplasmic side of endoplasmic reticulum membrane"/>
    <property type="evidence" value="ECO:0007669"/>
    <property type="project" value="TreeGrafter"/>
</dbReference>
<keyword evidence="6 8" id="KW-1133">Transmembrane helix</keyword>
<feature type="transmembrane region" description="Helical" evidence="8">
    <location>
        <begin position="169"/>
        <end position="188"/>
    </location>
</feature>